<feature type="region of interest" description="Disordered" evidence="2">
    <location>
        <begin position="718"/>
        <end position="754"/>
    </location>
</feature>
<accession>A0A6J5MCQ4</accession>
<organism evidence="3">
    <name type="scientific">uncultured Caudovirales phage</name>
    <dbReference type="NCBI Taxonomy" id="2100421"/>
    <lineage>
        <taxon>Viruses</taxon>
        <taxon>Duplodnaviria</taxon>
        <taxon>Heunggongvirae</taxon>
        <taxon>Uroviricota</taxon>
        <taxon>Caudoviricetes</taxon>
        <taxon>Peduoviridae</taxon>
        <taxon>Maltschvirus</taxon>
        <taxon>Maltschvirus maltsch</taxon>
    </lineage>
</organism>
<keyword evidence="1" id="KW-0175">Coiled coil</keyword>
<dbReference type="EMBL" id="LR796415">
    <property type="protein sequence ID" value="CAB4142746.1"/>
    <property type="molecule type" value="Genomic_DNA"/>
</dbReference>
<evidence type="ECO:0000256" key="2">
    <source>
        <dbReference type="SAM" id="MobiDB-lite"/>
    </source>
</evidence>
<evidence type="ECO:0000256" key="1">
    <source>
        <dbReference type="SAM" id="Coils"/>
    </source>
</evidence>
<proteinExistence type="predicted"/>
<feature type="coiled-coil region" evidence="1">
    <location>
        <begin position="240"/>
        <end position="321"/>
    </location>
</feature>
<gene>
    <name evidence="3" type="ORF">UFOVP434_35</name>
</gene>
<feature type="compositionally biased region" description="Polar residues" evidence="2">
    <location>
        <begin position="721"/>
        <end position="739"/>
    </location>
</feature>
<evidence type="ECO:0000313" key="3">
    <source>
        <dbReference type="EMBL" id="CAB4142746.1"/>
    </source>
</evidence>
<protein>
    <submittedName>
        <fullName evidence="3">Uncharacterized protein</fullName>
    </submittedName>
</protein>
<name>A0A6J5MCQ4_9CAUD</name>
<sequence length="754" mass="81473">MPQQFQPKNIETPDGKKFTVNSEIEAEDFSNYLSKQGYDVSKLKISPHIKLRETDLLDRVGGAAFGAALGTPGGLPGMAVGGIMGAIAPPKTLGDAGAGIAGALTGGSIGKAVQWGANKVPALAPLARGIGGIIGAETGAVTKSVLDDGKAEGFNPLSAEGLTAAMIPNAGNAISKQIQASPGVLQQRMKNVMADFGVKLPPEKLSLESSMTPAKSVTPTAVAAAKPAANIMRTAAQSTLKPYEDNLQDLNNTRTELVEQLNNYKTNPPKGMFQATQQGAAQQQLAKQLETIDEQLDKLAISKAEATKKALEAKIAFDNSKQTQSGAKGKLSTEKSNIAVEKEKRGLSKERWEETYLQEQSLILNDNTLNPRQRREQLDILRNKFQQTVNQFDQQIGELKIDEKYIDGDLKKVGRALNPNKIAAQTAQKEKANIGQQETELKIARGKVSDELKPLDAQEQAYYKEAERVTGVSIKSVSETVKNFQTALKDKSILPKDIKSLVDASDDMDTFVQTIKTYRPDQIKDVISFLPQSQQAKFKASIGESVVFDFFSKSFNPQTGLLDKMPQYIQKYGIPNLEAYYDSPDAQKTFVQLAEAFQKAIPKDGQFVRNYLKAATIRGVAYNGLTILFGASQYHSGRLATGVAAGVAATMGIAVPQVVAASMKNPKLAADFIKFVDSGGTLTYAQLPYLATFIKKVGKPVTETELADQNNYMKELERANELNQPAQANPLSNPAGINSQPPALPQQQPPQQNQ</sequence>
<reference evidence="3" key="1">
    <citation type="submission" date="2020-04" db="EMBL/GenBank/DDBJ databases">
        <authorList>
            <person name="Chiriac C."/>
            <person name="Salcher M."/>
            <person name="Ghai R."/>
            <person name="Kavagutti S V."/>
        </authorList>
    </citation>
    <scope>NUCLEOTIDE SEQUENCE</scope>
</reference>